<proteinExistence type="predicted"/>
<feature type="compositionally biased region" description="Acidic residues" evidence="5">
    <location>
        <begin position="55"/>
        <end position="66"/>
    </location>
</feature>
<comment type="caution">
    <text evidence="6">The sequence shown here is derived from an EMBL/GenBank/DDBJ whole genome shotgun (WGS) entry which is preliminary data.</text>
</comment>
<comment type="subcellular location">
    <subcellularLocation>
        <location evidence="1">Nucleus</location>
    </subcellularLocation>
</comment>
<dbReference type="PANTHER" id="PTHR33124">
    <property type="entry name" value="TRANSCRIPTION FACTOR IBH1-LIKE 1"/>
    <property type="match status" value="1"/>
</dbReference>
<dbReference type="EMBL" id="JBBPBM010000004">
    <property type="protein sequence ID" value="KAK8587714.1"/>
    <property type="molecule type" value="Genomic_DNA"/>
</dbReference>
<dbReference type="Proteomes" id="UP001472677">
    <property type="component" value="Unassembled WGS sequence"/>
</dbReference>
<dbReference type="PANTHER" id="PTHR33124:SF43">
    <property type="entry name" value="TRANSCRIPTION FACTOR PAR2"/>
    <property type="match status" value="1"/>
</dbReference>
<name>A0ABR2FUI1_9ROSI</name>
<keyword evidence="4" id="KW-0539">Nucleus</keyword>
<protein>
    <submittedName>
        <fullName evidence="6">Uncharacterized protein</fullName>
    </submittedName>
</protein>
<dbReference type="InterPro" id="IPR044660">
    <property type="entry name" value="IBH1-like"/>
</dbReference>
<evidence type="ECO:0000313" key="6">
    <source>
        <dbReference type="EMBL" id="KAK8587714.1"/>
    </source>
</evidence>
<keyword evidence="2" id="KW-0805">Transcription regulation</keyword>
<gene>
    <name evidence="6" type="ORF">V6N12_022196</name>
</gene>
<feature type="region of interest" description="Disordered" evidence="5">
    <location>
        <begin position="1"/>
        <end position="20"/>
    </location>
</feature>
<feature type="compositionally biased region" description="Polar residues" evidence="5">
    <location>
        <begin position="1"/>
        <end position="14"/>
    </location>
</feature>
<dbReference type="InterPro" id="IPR044549">
    <property type="entry name" value="bHLH_AtIBH1-like"/>
</dbReference>
<dbReference type="CDD" id="cd11444">
    <property type="entry name" value="bHLH_AtIBH1_like"/>
    <property type="match status" value="1"/>
</dbReference>
<reference evidence="6 7" key="1">
    <citation type="journal article" date="2024" name="G3 (Bethesda)">
        <title>Genome assembly of Hibiscus sabdariffa L. provides insights into metabolisms of medicinal natural products.</title>
        <authorList>
            <person name="Kim T."/>
        </authorList>
    </citation>
    <scope>NUCLEOTIDE SEQUENCE [LARGE SCALE GENOMIC DNA]</scope>
    <source>
        <strain evidence="6">TK-2024</strain>
        <tissue evidence="6">Old leaves</tissue>
    </source>
</reference>
<feature type="region of interest" description="Disordered" evidence="5">
    <location>
        <begin position="25"/>
        <end position="66"/>
    </location>
</feature>
<keyword evidence="7" id="KW-1185">Reference proteome</keyword>
<evidence type="ECO:0000313" key="7">
    <source>
        <dbReference type="Proteomes" id="UP001472677"/>
    </source>
</evidence>
<evidence type="ECO:0000256" key="3">
    <source>
        <dbReference type="ARBA" id="ARBA00023163"/>
    </source>
</evidence>
<evidence type="ECO:0000256" key="4">
    <source>
        <dbReference type="ARBA" id="ARBA00023242"/>
    </source>
</evidence>
<keyword evidence="3" id="KW-0804">Transcription</keyword>
<sequence length="128" mass="14541">MEINRINMTETPTFQPLKRKALQLHEGALPTFQRSRGTARKRREYSDKDSLSGTQDDDDEDDDDEKVEVKRKMVALQRIVPGGEDLGVDQLFEETAAYILALQCRIRAMKALTTFIEGLGKEKRKLGG</sequence>
<evidence type="ECO:0000256" key="2">
    <source>
        <dbReference type="ARBA" id="ARBA00023015"/>
    </source>
</evidence>
<evidence type="ECO:0000256" key="1">
    <source>
        <dbReference type="ARBA" id="ARBA00004123"/>
    </source>
</evidence>
<accession>A0ABR2FUI1</accession>
<evidence type="ECO:0000256" key="5">
    <source>
        <dbReference type="SAM" id="MobiDB-lite"/>
    </source>
</evidence>
<organism evidence="6 7">
    <name type="scientific">Hibiscus sabdariffa</name>
    <name type="common">roselle</name>
    <dbReference type="NCBI Taxonomy" id="183260"/>
    <lineage>
        <taxon>Eukaryota</taxon>
        <taxon>Viridiplantae</taxon>
        <taxon>Streptophyta</taxon>
        <taxon>Embryophyta</taxon>
        <taxon>Tracheophyta</taxon>
        <taxon>Spermatophyta</taxon>
        <taxon>Magnoliopsida</taxon>
        <taxon>eudicotyledons</taxon>
        <taxon>Gunneridae</taxon>
        <taxon>Pentapetalae</taxon>
        <taxon>rosids</taxon>
        <taxon>malvids</taxon>
        <taxon>Malvales</taxon>
        <taxon>Malvaceae</taxon>
        <taxon>Malvoideae</taxon>
        <taxon>Hibiscus</taxon>
    </lineage>
</organism>